<evidence type="ECO:0000313" key="1">
    <source>
        <dbReference type="EMBL" id="KAL2789227.1"/>
    </source>
</evidence>
<comment type="caution">
    <text evidence="1">The sequence shown here is derived from an EMBL/GenBank/DDBJ whole genome shotgun (WGS) entry which is preliminary data.</text>
</comment>
<keyword evidence="2" id="KW-1185">Reference proteome</keyword>
<gene>
    <name evidence="1" type="ORF">BJX66DRAFT_339506</name>
</gene>
<reference evidence="1 2" key="1">
    <citation type="submission" date="2024-07" db="EMBL/GenBank/DDBJ databases">
        <title>Section-level genome sequencing and comparative genomics of Aspergillus sections Usti and Cavernicolus.</title>
        <authorList>
            <consortium name="Lawrence Berkeley National Laboratory"/>
            <person name="Nybo J.L."/>
            <person name="Vesth T.C."/>
            <person name="Theobald S."/>
            <person name="Frisvad J.C."/>
            <person name="Larsen T.O."/>
            <person name="Kjaerboelling I."/>
            <person name="Rothschild-Mancinelli K."/>
            <person name="Lyhne E.K."/>
            <person name="Kogle M.E."/>
            <person name="Barry K."/>
            <person name="Clum A."/>
            <person name="Na H."/>
            <person name="Ledsgaard L."/>
            <person name="Lin J."/>
            <person name="Lipzen A."/>
            <person name="Kuo A."/>
            <person name="Riley R."/>
            <person name="Mondo S."/>
            <person name="Labutti K."/>
            <person name="Haridas S."/>
            <person name="Pangalinan J."/>
            <person name="Salamov A.A."/>
            <person name="Simmons B.A."/>
            <person name="Magnuson J.K."/>
            <person name="Chen J."/>
            <person name="Drula E."/>
            <person name="Henrissat B."/>
            <person name="Wiebenga A."/>
            <person name="Lubbers R.J."/>
            <person name="Gomes A.C."/>
            <person name="Makela M.R."/>
            <person name="Stajich J."/>
            <person name="Grigoriev I.V."/>
            <person name="Mortensen U.H."/>
            <person name="De Vries R.P."/>
            <person name="Baker S.E."/>
            <person name="Andersen M.R."/>
        </authorList>
    </citation>
    <scope>NUCLEOTIDE SEQUENCE [LARGE SCALE GENOMIC DNA]</scope>
    <source>
        <strain evidence="1 2">CBS 209.92</strain>
    </source>
</reference>
<dbReference type="Proteomes" id="UP001610563">
    <property type="component" value="Unassembled WGS sequence"/>
</dbReference>
<dbReference type="EMBL" id="JBFTWV010000067">
    <property type="protein sequence ID" value="KAL2789227.1"/>
    <property type="molecule type" value="Genomic_DNA"/>
</dbReference>
<evidence type="ECO:0000313" key="2">
    <source>
        <dbReference type="Proteomes" id="UP001610563"/>
    </source>
</evidence>
<protein>
    <submittedName>
        <fullName evidence="1">Uncharacterized protein</fullName>
    </submittedName>
</protein>
<accession>A0ABR4G134</accession>
<proteinExistence type="predicted"/>
<organism evidence="1 2">
    <name type="scientific">Aspergillus keveii</name>
    <dbReference type="NCBI Taxonomy" id="714993"/>
    <lineage>
        <taxon>Eukaryota</taxon>
        <taxon>Fungi</taxon>
        <taxon>Dikarya</taxon>
        <taxon>Ascomycota</taxon>
        <taxon>Pezizomycotina</taxon>
        <taxon>Eurotiomycetes</taxon>
        <taxon>Eurotiomycetidae</taxon>
        <taxon>Eurotiales</taxon>
        <taxon>Aspergillaceae</taxon>
        <taxon>Aspergillus</taxon>
        <taxon>Aspergillus subgen. Nidulantes</taxon>
    </lineage>
</organism>
<name>A0ABR4G134_9EURO</name>
<sequence>MSLDLWEYVRPDHVYYMQERRKALSEGVSMLPSTLRVFRYENRSEDVWYNDVTGPDLLIGGKDMLNLNLRLLSSHLQELKLTGVILDRESLCPLDEDGKPALPLIEWPHLKVLVYHEMPNFLPSGKWLSDPTDQELEDNEVPDWDNTSQQDWETFRILDETKYHRSVLNTGLAHRCFTSLALAAQRMPQLESVRFFFMVFPTLTLALFTEEATGKRWIDWRASRPFLEYKPDQRVADAWGFNLDDLQDLGRNGGYLFRVAVEQWPPLSR</sequence>